<dbReference type="InterPro" id="IPR010730">
    <property type="entry name" value="HET"/>
</dbReference>
<dbReference type="Proteomes" id="UP000053319">
    <property type="component" value="Unassembled WGS sequence"/>
</dbReference>
<organism evidence="3 4">
    <name type="scientific">Dichomitus squalens (strain LYAD-421)</name>
    <name type="common">Western red white-rot fungus</name>
    <dbReference type="NCBI Taxonomy" id="732165"/>
    <lineage>
        <taxon>Eukaryota</taxon>
        <taxon>Fungi</taxon>
        <taxon>Dikarya</taxon>
        <taxon>Basidiomycota</taxon>
        <taxon>Agaricomycotina</taxon>
        <taxon>Agaricomycetes</taxon>
        <taxon>Polyporales</taxon>
        <taxon>Polyporaceae</taxon>
        <taxon>Dichomitus</taxon>
    </lineage>
</organism>
<evidence type="ECO:0008006" key="5">
    <source>
        <dbReference type="Google" id="ProtNLM"/>
    </source>
</evidence>
<reference evidence="3 4" key="1">
    <citation type="journal article" date="2012" name="Science">
        <title>The Paleozoic origin of enzymatic lignin decomposition reconstructed from 31 fungal genomes.</title>
        <authorList>
            <person name="Floudas D."/>
            <person name="Binder M."/>
            <person name="Riley R."/>
            <person name="Barry K."/>
            <person name="Blanchette R.A."/>
            <person name="Henrissat B."/>
            <person name="Martinez A.T."/>
            <person name="Otillar R."/>
            <person name="Spatafora J.W."/>
            <person name="Yadav J.S."/>
            <person name="Aerts A."/>
            <person name="Benoit I."/>
            <person name="Boyd A."/>
            <person name="Carlson A."/>
            <person name="Copeland A."/>
            <person name="Coutinho P.M."/>
            <person name="de Vries R.P."/>
            <person name="Ferreira P."/>
            <person name="Findley K."/>
            <person name="Foster B."/>
            <person name="Gaskell J."/>
            <person name="Glotzer D."/>
            <person name="Gorecki P."/>
            <person name="Heitman J."/>
            <person name="Hesse C."/>
            <person name="Hori C."/>
            <person name="Igarashi K."/>
            <person name="Jurgens J.A."/>
            <person name="Kallen N."/>
            <person name="Kersten P."/>
            <person name="Kohler A."/>
            <person name="Kuees U."/>
            <person name="Kumar T.K.A."/>
            <person name="Kuo A."/>
            <person name="LaButti K."/>
            <person name="Larrondo L.F."/>
            <person name="Lindquist E."/>
            <person name="Ling A."/>
            <person name="Lombard V."/>
            <person name="Lucas S."/>
            <person name="Lundell T."/>
            <person name="Martin R."/>
            <person name="McLaughlin D.J."/>
            <person name="Morgenstern I."/>
            <person name="Morin E."/>
            <person name="Murat C."/>
            <person name="Nagy L.G."/>
            <person name="Nolan M."/>
            <person name="Ohm R.A."/>
            <person name="Patyshakuliyeva A."/>
            <person name="Rokas A."/>
            <person name="Ruiz-Duenas F.J."/>
            <person name="Sabat G."/>
            <person name="Salamov A."/>
            <person name="Samejima M."/>
            <person name="Schmutz J."/>
            <person name="Slot J.C."/>
            <person name="St John F."/>
            <person name="Stenlid J."/>
            <person name="Sun H."/>
            <person name="Sun S."/>
            <person name="Syed K."/>
            <person name="Tsang A."/>
            <person name="Wiebenga A."/>
            <person name="Young D."/>
            <person name="Pisabarro A."/>
            <person name="Eastwood D.C."/>
            <person name="Martin F."/>
            <person name="Cullen D."/>
            <person name="Grigoriev I.V."/>
            <person name="Hibbett D.S."/>
        </authorList>
    </citation>
    <scope>NUCLEOTIDE SEQUENCE [LARGE SCALE GENOMIC DNA]</scope>
    <source>
        <strain evidence="3 4">LYAD-421 SS1</strain>
    </source>
</reference>
<dbReference type="HOGENOM" id="CLU_000288_138_0_1"/>
<feature type="domain" description="DUF8212" evidence="2">
    <location>
        <begin position="171"/>
        <end position="192"/>
    </location>
</feature>
<sequence length="192" mass="22677">MFHRKIQKFCEVALRDGFDLCWLDFCCIDKSSSTELAEAINVMYTWYRYSTICYAYLGRDIRGYHPERIKECQWFKRGWTLQELIAPNIVLFLDEDWEVIGSKHSLAPLIEEITSIHRDILTFERLPPQFSVAERMMWASERETTREEDGAYCLMGLFQVNITIAYGEGSNAFIRLQEEILRQSSDQTLFAW</sequence>
<gene>
    <name evidence="3" type="ORF">DICSQDRAFT_64903</name>
</gene>
<dbReference type="GeneID" id="18843330"/>
<dbReference type="EMBL" id="JH719423">
    <property type="protein sequence ID" value="EJF59603.1"/>
    <property type="molecule type" value="Genomic_DNA"/>
</dbReference>
<evidence type="ECO:0000259" key="2">
    <source>
        <dbReference type="Pfam" id="PF26640"/>
    </source>
</evidence>
<dbReference type="PANTHER" id="PTHR10622:SF10">
    <property type="entry name" value="HET DOMAIN-CONTAINING PROTEIN"/>
    <property type="match status" value="1"/>
</dbReference>
<proteinExistence type="predicted"/>
<dbReference type="InterPro" id="IPR058525">
    <property type="entry name" value="DUF8212"/>
</dbReference>
<feature type="domain" description="Heterokaryon incompatibility" evidence="1">
    <location>
        <begin position="4"/>
        <end position="60"/>
    </location>
</feature>
<evidence type="ECO:0000313" key="3">
    <source>
        <dbReference type="EMBL" id="EJF59603.1"/>
    </source>
</evidence>
<evidence type="ECO:0000259" key="1">
    <source>
        <dbReference type="Pfam" id="PF06985"/>
    </source>
</evidence>
<dbReference type="RefSeq" id="XP_007367770.1">
    <property type="nucleotide sequence ID" value="XM_007367708.1"/>
</dbReference>
<accession>R7SUL1</accession>
<dbReference type="KEGG" id="dsq:DICSQDRAFT_64903"/>
<dbReference type="AlphaFoldDB" id="R7SUL1"/>
<protein>
    <recommendedName>
        <fullName evidence="5">Heterokaryon incompatibility domain-containing protein</fullName>
    </recommendedName>
</protein>
<dbReference type="PANTHER" id="PTHR10622">
    <property type="entry name" value="HET DOMAIN-CONTAINING PROTEIN"/>
    <property type="match status" value="1"/>
</dbReference>
<feature type="non-terminal residue" evidence="3">
    <location>
        <position position="192"/>
    </location>
</feature>
<dbReference type="Pfam" id="PF26640">
    <property type="entry name" value="DUF8212"/>
    <property type="match status" value="1"/>
</dbReference>
<dbReference type="Pfam" id="PF06985">
    <property type="entry name" value="HET"/>
    <property type="match status" value="1"/>
</dbReference>
<name>R7SUL1_DICSQ</name>
<evidence type="ECO:0000313" key="4">
    <source>
        <dbReference type="Proteomes" id="UP000053319"/>
    </source>
</evidence>